<name>A0A1X2DM64_MYCSZ</name>
<dbReference type="RefSeq" id="WP_085673874.1">
    <property type="nucleotide sequence ID" value="NZ_JACKRU010000388.1"/>
</dbReference>
<gene>
    <name evidence="1" type="ORF">AWC27_13905</name>
</gene>
<proteinExistence type="predicted"/>
<dbReference type="EMBL" id="LQPW01000173">
    <property type="protein sequence ID" value="ORW88789.1"/>
    <property type="molecule type" value="Genomic_DNA"/>
</dbReference>
<evidence type="ECO:0000313" key="1">
    <source>
        <dbReference type="EMBL" id="ORW88789.1"/>
    </source>
</evidence>
<protein>
    <submittedName>
        <fullName evidence="1">Uncharacterized protein</fullName>
    </submittedName>
</protein>
<dbReference type="Proteomes" id="UP000193317">
    <property type="component" value="Unassembled WGS sequence"/>
</dbReference>
<organism evidence="1 2">
    <name type="scientific">Mycobacterium szulgai</name>
    <dbReference type="NCBI Taxonomy" id="1787"/>
    <lineage>
        <taxon>Bacteria</taxon>
        <taxon>Bacillati</taxon>
        <taxon>Actinomycetota</taxon>
        <taxon>Actinomycetes</taxon>
        <taxon>Mycobacteriales</taxon>
        <taxon>Mycobacteriaceae</taxon>
        <taxon>Mycobacterium</taxon>
    </lineage>
</organism>
<evidence type="ECO:0000313" key="2">
    <source>
        <dbReference type="Proteomes" id="UP000193317"/>
    </source>
</evidence>
<dbReference type="AlphaFoldDB" id="A0A1X2DM64"/>
<accession>A0A1X2DM64</accession>
<sequence length="62" mass="6426">MTDAAPPPADSAAARAAAIAACRLCDVNGWIDVGDNEVARCTHTTAPTARSFDEPLRGGDRE</sequence>
<keyword evidence="2" id="KW-1185">Reference proteome</keyword>
<comment type="caution">
    <text evidence="1">The sequence shown here is derived from an EMBL/GenBank/DDBJ whole genome shotgun (WGS) entry which is preliminary data.</text>
</comment>
<reference evidence="1 2" key="1">
    <citation type="submission" date="2016-01" db="EMBL/GenBank/DDBJ databases">
        <title>The new phylogeny of the genus Mycobacterium.</title>
        <authorList>
            <person name="Tarcisio F."/>
            <person name="Conor M."/>
            <person name="Antonella G."/>
            <person name="Elisabetta G."/>
            <person name="Giulia F.S."/>
            <person name="Sara T."/>
            <person name="Anna F."/>
            <person name="Clotilde B."/>
            <person name="Roberto B."/>
            <person name="Veronica D.S."/>
            <person name="Fabio R."/>
            <person name="Monica P."/>
            <person name="Olivier J."/>
            <person name="Enrico T."/>
            <person name="Nicola S."/>
        </authorList>
    </citation>
    <scope>NUCLEOTIDE SEQUENCE [LARGE SCALE GENOMIC DNA]</scope>
    <source>
        <strain evidence="1 2">DSM 44166</strain>
    </source>
</reference>